<dbReference type="EMBL" id="JAFIRA010000014">
    <property type="protein sequence ID" value="MCJ2542714.1"/>
    <property type="molecule type" value="Genomic_DNA"/>
</dbReference>
<accession>A0ABT0CAH2</accession>
<comment type="caution">
    <text evidence="1">The sequence shown here is derived from an EMBL/GenBank/DDBJ whole genome shotgun (WGS) entry which is preliminary data.</text>
</comment>
<dbReference type="Proteomes" id="UP000830835">
    <property type="component" value="Unassembled WGS sequence"/>
</dbReference>
<evidence type="ECO:0000313" key="1">
    <source>
        <dbReference type="EMBL" id="MCJ2542714.1"/>
    </source>
</evidence>
<name>A0ABT0CAH2_THEVL</name>
<sequence length="88" mass="9653">MATTAESSNMPTELFGNLYRGARVKHATFGAGLVVKVTPAFAFDVVTVKFHEASQKQIQVSRGSHHLVLESVWIECPEEVVKQGENPL</sequence>
<organism evidence="1 2">
    <name type="scientific">Thermostichus vulcanus str. 'Rupite'</name>
    <dbReference type="NCBI Taxonomy" id="2813851"/>
    <lineage>
        <taxon>Bacteria</taxon>
        <taxon>Bacillati</taxon>
        <taxon>Cyanobacteriota</taxon>
        <taxon>Cyanophyceae</taxon>
        <taxon>Thermostichales</taxon>
        <taxon>Thermostichaceae</taxon>
        <taxon>Thermostichus</taxon>
    </lineage>
</organism>
<dbReference type="RefSeq" id="WP_244349994.1">
    <property type="nucleotide sequence ID" value="NZ_JAFIRA010000014.1"/>
</dbReference>
<keyword evidence="2" id="KW-1185">Reference proteome</keyword>
<proteinExistence type="predicted"/>
<reference evidence="1" key="1">
    <citation type="submission" date="2021-02" db="EMBL/GenBank/DDBJ databases">
        <title>The CRISPR/cas machinery reduction and long-range gene transfer in the hot spring cyanobacterium Synechococcus.</title>
        <authorList>
            <person name="Dvorak P."/>
            <person name="Jahodarova E."/>
            <person name="Hasler P."/>
            <person name="Poulickova A."/>
        </authorList>
    </citation>
    <scope>NUCLEOTIDE SEQUENCE</scope>
    <source>
        <strain evidence="1">Rupite</strain>
    </source>
</reference>
<protein>
    <submittedName>
        <fullName evidence="1">Uncharacterized protein</fullName>
    </submittedName>
</protein>
<evidence type="ECO:0000313" key="2">
    <source>
        <dbReference type="Proteomes" id="UP000830835"/>
    </source>
</evidence>
<gene>
    <name evidence="1" type="ORF">JX360_07300</name>
</gene>